<organism evidence="3 4">
    <name type="scientific">Allacma fusca</name>
    <dbReference type="NCBI Taxonomy" id="39272"/>
    <lineage>
        <taxon>Eukaryota</taxon>
        <taxon>Metazoa</taxon>
        <taxon>Ecdysozoa</taxon>
        <taxon>Arthropoda</taxon>
        <taxon>Hexapoda</taxon>
        <taxon>Collembola</taxon>
        <taxon>Symphypleona</taxon>
        <taxon>Sminthuridae</taxon>
        <taxon>Allacma</taxon>
    </lineage>
</organism>
<dbReference type="PANTHER" id="PTHR11571">
    <property type="entry name" value="GLUTATHIONE S-TRANSFERASE"/>
    <property type="match status" value="1"/>
</dbReference>
<dbReference type="InterPro" id="IPR004046">
    <property type="entry name" value="GST_C"/>
</dbReference>
<comment type="caution">
    <text evidence="3">The sequence shown here is derived from an EMBL/GenBank/DDBJ whole genome shotgun (WGS) entry which is preliminary data.</text>
</comment>
<dbReference type="InterPro" id="IPR010987">
    <property type="entry name" value="Glutathione-S-Trfase_C-like"/>
</dbReference>
<evidence type="ECO:0000313" key="3">
    <source>
        <dbReference type="EMBL" id="CAG7825800.1"/>
    </source>
</evidence>
<evidence type="ECO:0008006" key="5">
    <source>
        <dbReference type="Google" id="ProtNLM"/>
    </source>
</evidence>
<dbReference type="EMBL" id="CAJVCH010537591">
    <property type="protein sequence ID" value="CAG7825800.1"/>
    <property type="molecule type" value="Genomic_DNA"/>
</dbReference>
<gene>
    <name evidence="3" type="ORF">AFUS01_LOCUS35889</name>
</gene>
<dbReference type="PROSITE" id="PS50404">
    <property type="entry name" value="GST_NTER"/>
    <property type="match status" value="1"/>
</dbReference>
<dbReference type="AlphaFoldDB" id="A0A8J2LNT5"/>
<evidence type="ECO:0000259" key="2">
    <source>
        <dbReference type="PROSITE" id="PS50405"/>
    </source>
</evidence>
<evidence type="ECO:0000259" key="1">
    <source>
        <dbReference type="PROSITE" id="PS50404"/>
    </source>
</evidence>
<dbReference type="GO" id="GO:0004364">
    <property type="term" value="F:glutathione transferase activity"/>
    <property type="evidence" value="ECO:0007669"/>
    <property type="project" value="UniProtKB-ARBA"/>
</dbReference>
<accession>A0A8J2LNT5</accession>
<feature type="domain" description="GST N-terminal" evidence="1">
    <location>
        <begin position="23"/>
        <end position="103"/>
    </location>
</feature>
<name>A0A8J2LNT5_9HEXA</name>
<dbReference type="Pfam" id="PF14497">
    <property type="entry name" value="GST_C_3"/>
    <property type="match status" value="1"/>
</dbReference>
<keyword evidence="4" id="KW-1185">Reference proteome</keyword>
<dbReference type="Proteomes" id="UP000708208">
    <property type="component" value="Unassembled WGS sequence"/>
</dbReference>
<dbReference type="InterPro" id="IPR004045">
    <property type="entry name" value="Glutathione_S-Trfase_N"/>
</dbReference>
<protein>
    <recommendedName>
        <fullName evidence="5">Glutathione S-transferase</fullName>
    </recommendedName>
</protein>
<reference evidence="3" key="1">
    <citation type="submission" date="2021-06" db="EMBL/GenBank/DDBJ databases">
        <authorList>
            <person name="Hodson N. C."/>
            <person name="Mongue J. A."/>
            <person name="Jaron S. K."/>
        </authorList>
    </citation>
    <scope>NUCLEOTIDE SEQUENCE</scope>
</reference>
<dbReference type="InterPro" id="IPR050213">
    <property type="entry name" value="GST_superfamily"/>
</dbReference>
<feature type="domain" description="GST C-terminal" evidence="2">
    <location>
        <begin position="105"/>
        <end position="240"/>
    </location>
</feature>
<evidence type="ECO:0000313" key="4">
    <source>
        <dbReference type="Proteomes" id="UP000708208"/>
    </source>
</evidence>
<dbReference type="PROSITE" id="PS50405">
    <property type="entry name" value="GST_CTER"/>
    <property type="match status" value="1"/>
</dbReference>
<dbReference type="OrthoDB" id="414243at2759"/>
<sequence>MQEVGHVLPQNVLIMQEAEDVPPQKELFYLPSRGTGEQLRWFFRAFDIPFKNTLVRFGTTPDQMIEEFFQNQKWPLFVEDGRVAMTHPGVIARSISKIFKLVPEDPFLAYKVEQVSDIVEDCFIISRPIVMDIVRADFLEGMMSVPEDAFSNLPVFASQILGRYIEQLYGIMNEMEGDYILGDKLTYADITLAHIIDVWEASLTLKFMDKYQEHFRAYKNKILSLPQLQQWTTDNPLPIF</sequence>
<dbReference type="GO" id="GO:0006749">
    <property type="term" value="P:glutathione metabolic process"/>
    <property type="evidence" value="ECO:0007669"/>
    <property type="project" value="TreeGrafter"/>
</dbReference>
<proteinExistence type="predicted"/>
<dbReference type="CDD" id="cd00570">
    <property type="entry name" value="GST_N_family"/>
    <property type="match status" value="1"/>
</dbReference>